<dbReference type="InterPro" id="IPR002182">
    <property type="entry name" value="NB-ARC"/>
</dbReference>
<dbReference type="PANTHER" id="PTHR36766">
    <property type="entry name" value="PLANT BROAD-SPECTRUM MILDEW RESISTANCE PROTEIN RPW8"/>
    <property type="match status" value="1"/>
</dbReference>
<sequence>MQKHFDVRIWICVSDDFNVKRLLEEVFEVVTKKPSGNINLDAIQNGVKENLMEKKFLLVLDDVWCEKQDEWNRLKNSLTSGAKGSSIIVTTRLKTVASITKTISEPYHLDSLSLDNCWSLFRSYAFDVGKELEKPNLVRIGQEIVSKCGGLPLAAKALGSLVRFKEEENQWEQVRDSEIWELILPALRLSYNNLSPRARQSFAYCSLFPKDYEMSKEELVHLWMANDLLQIKEWNQK</sequence>
<dbReference type="PRINTS" id="PR00364">
    <property type="entry name" value="DISEASERSIST"/>
</dbReference>
<dbReference type="EMBL" id="JBBNAF010000013">
    <property type="protein sequence ID" value="KAK9086531.1"/>
    <property type="molecule type" value="Genomic_DNA"/>
</dbReference>
<reference evidence="4 5" key="1">
    <citation type="submission" date="2024-01" db="EMBL/GenBank/DDBJ databases">
        <title>Genome assemblies of Stephania.</title>
        <authorList>
            <person name="Yang L."/>
        </authorList>
    </citation>
    <scope>NUCLEOTIDE SEQUENCE [LARGE SCALE GENOMIC DNA]</scope>
    <source>
        <strain evidence="4">YNDBR</strain>
        <tissue evidence="4">Leaf</tissue>
    </source>
</reference>
<accession>A0AAP0E4K8</accession>
<evidence type="ECO:0000313" key="4">
    <source>
        <dbReference type="EMBL" id="KAK9086531.1"/>
    </source>
</evidence>
<dbReference type="Gene3D" id="3.40.50.300">
    <property type="entry name" value="P-loop containing nucleotide triphosphate hydrolases"/>
    <property type="match status" value="1"/>
</dbReference>
<dbReference type="Gene3D" id="1.10.8.430">
    <property type="entry name" value="Helical domain of apoptotic protease-activating factors"/>
    <property type="match status" value="1"/>
</dbReference>
<gene>
    <name evidence="4" type="ORF">Syun_028925</name>
</gene>
<dbReference type="Pfam" id="PF23559">
    <property type="entry name" value="WHD_DRP"/>
    <property type="match status" value="1"/>
</dbReference>
<name>A0AAP0E4K8_9MAGN</name>
<dbReference type="Pfam" id="PF00931">
    <property type="entry name" value="NB-ARC"/>
    <property type="match status" value="1"/>
</dbReference>
<evidence type="ECO:0000256" key="1">
    <source>
        <dbReference type="ARBA" id="ARBA00022821"/>
    </source>
</evidence>
<dbReference type="PANTHER" id="PTHR36766:SF70">
    <property type="entry name" value="DISEASE RESISTANCE PROTEIN RGA4"/>
    <property type="match status" value="1"/>
</dbReference>
<evidence type="ECO:0000259" key="2">
    <source>
        <dbReference type="Pfam" id="PF00931"/>
    </source>
</evidence>
<protein>
    <submittedName>
        <fullName evidence="4">Uncharacterized protein</fullName>
    </submittedName>
</protein>
<evidence type="ECO:0000259" key="3">
    <source>
        <dbReference type="Pfam" id="PF23559"/>
    </source>
</evidence>
<dbReference type="InterPro" id="IPR042197">
    <property type="entry name" value="Apaf_helical"/>
</dbReference>
<dbReference type="GO" id="GO:0043531">
    <property type="term" value="F:ADP binding"/>
    <property type="evidence" value="ECO:0007669"/>
    <property type="project" value="InterPro"/>
</dbReference>
<comment type="caution">
    <text evidence="4">The sequence shown here is derived from an EMBL/GenBank/DDBJ whole genome shotgun (WGS) entry which is preliminary data.</text>
</comment>
<organism evidence="4 5">
    <name type="scientific">Stephania yunnanensis</name>
    <dbReference type="NCBI Taxonomy" id="152371"/>
    <lineage>
        <taxon>Eukaryota</taxon>
        <taxon>Viridiplantae</taxon>
        <taxon>Streptophyta</taxon>
        <taxon>Embryophyta</taxon>
        <taxon>Tracheophyta</taxon>
        <taxon>Spermatophyta</taxon>
        <taxon>Magnoliopsida</taxon>
        <taxon>Ranunculales</taxon>
        <taxon>Menispermaceae</taxon>
        <taxon>Menispermoideae</taxon>
        <taxon>Cissampelideae</taxon>
        <taxon>Stephania</taxon>
    </lineage>
</organism>
<proteinExistence type="predicted"/>
<keyword evidence="5" id="KW-1185">Reference proteome</keyword>
<feature type="domain" description="NB-ARC" evidence="2">
    <location>
        <begin position="2"/>
        <end position="127"/>
    </location>
</feature>
<feature type="domain" description="Disease resistance protein winged helix" evidence="3">
    <location>
        <begin position="207"/>
        <end position="233"/>
    </location>
</feature>
<dbReference type="InterPro" id="IPR058922">
    <property type="entry name" value="WHD_DRP"/>
</dbReference>
<dbReference type="SUPFAM" id="SSF52540">
    <property type="entry name" value="P-loop containing nucleoside triphosphate hydrolases"/>
    <property type="match status" value="1"/>
</dbReference>
<evidence type="ECO:0000313" key="5">
    <source>
        <dbReference type="Proteomes" id="UP001420932"/>
    </source>
</evidence>
<dbReference type="AlphaFoldDB" id="A0AAP0E4K8"/>
<dbReference type="InterPro" id="IPR027417">
    <property type="entry name" value="P-loop_NTPase"/>
</dbReference>
<dbReference type="Proteomes" id="UP001420932">
    <property type="component" value="Unassembled WGS sequence"/>
</dbReference>
<keyword evidence="1" id="KW-0611">Plant defense</keyword>